<comment type="caution">
    <text evidence="2">The sequence shown here is derived from an EMBL/GenBank/DDBJ whole genome shotgun (WGS) entry which is preliminary data.</text>
</comment>
<feature type="region of interest" description="Disordered" evidence="1">
    <location>
        <begin position="1"/>
        <end position="53"/>
    </location>
</feature>
<evidence type="ECO:0000313" key="3">
    <source>
        <dbReference type="Proteomes" id="UP000004322"/>
    </source>
</evidence>
<name>G5JN96_STRCG</name>
<gene>
    <name evidence="2" type="ORF">STRCR_0133</name>
</gene>
<reference evidence="2" key="1">
    <citation type="submission" date="2011-07" db="EMBL/GenBank/DDBJ databases">
        <authorList>
            <person name="Stanhope M.J."/>
            <person name="Durkin A.S."/>
            <person name="Hostetler J."/>
            <person name="Kim M."/>
            <person name="Radune D."/>
            <person name="Singh I."/>
            <person name="Town C.D."/>
        </authorList>
    </citation>
    <scope>NUCLEOTIDE SEQUENCE [LARGE SCALE GENOMIC DNA]</scope>
    <source>
        <strain evidence="2">HS-6</strain>
    </source>
</reference>
<dbReference type="EMBL" id="AEUV02000002">
    <property type="protein sequence ID" value="EHI74966.1"/>
    <property type="molecule type" value="Genomic_DNA"/>
</dbReference>
<accession>G5JN96</accession>
<protein>
    <submittedName>
        <fullName evidence="2">Uncharacterized protein</fullName>
    </submittedName>
</protein>
<dbReference type="STRING" id="873449.STRCR_0133"/>
<keyword evidence="3" id="KW-1185">Reference proteome</keyword>
<organism evidence="2 3">
    <name type="scientific">Streptococcus criceti HS-6</name>
    <dbReference type="NCBI Taxonomy" id="873449"/>
    <lineage>
        <taxon>Bacteria</taxon>
        <taxon>Bacillati</taxon>
        <taxon>Bacillota</taxon>
        <taxon>Bacilli</taxon>
        <taxon>Lactobacillales</taxon>
        <taxon>Streptococcaceae</taxon>
        <taxon>Streptococcus</taxon>
    </lineage>
</organism>
<dbReference type="RefSeq" id="WP_004228907.1">
    <property type="nucleotide sequence ID" value="NZ_AEUV02000002.1"/>
</dbReference>
<evidence type="ECO:0000313" key="2">
    <source>
        <dbReference type="EMBL" id="EHI74966.1"/>
    </source>
</evidence>
<sequence length="67" mass="7714">MKMWDPKFREEQSEGYISPNKDKKGDDGWNDSFKNPKGSYAKDGKSAKERTDEAAEAFNEMVDGYEE</sequence>
<feature type="compositionally biased region" description="Basic and acidic residues" evidence="1">
    <location>
        <begin position="1"/>
        <end position="12"/>
    </location>
</feature>
<evidence type="ECO:0000256" key="1">
    <source>
        <dbReference type="SAM" id="MobiDB-lite"/>
    </source>
</evidence>
<feature type="compositionally biased region" description="Basic and acidic residues" evidence="1">
    <location>
        <begin position="40"/>
        <end position="53"/>
    </location>
</feature>
<dbReference type="AlphaFoldDB" id="G5JN96"/>
<proteinExistence type="predicted"/>
<dbReference type="Proteomes" id="UP000004322">
    <property type="component" value="Unassembled WGS sequence"/>
</dbReference>